<dbReference type="InterPro" id="IPR002347">
    <property type="entry name" value="SDR_fam"/>
</dbReference>
<dbReference type="HOGENOM" id="CLU_010194_2_11_9"/>
<evidence type="ECO:0000256" key="4">
    <source>
        <dbReference type="ARBA" id="ARBA00022857"/>
    </source>
</evidence>
<evidence type="ECO:0000313" key="6">
    <source>
        <dbReference type="EMBL" id="EMZ37113.1"/>
    </source>
</evidence>
<reference evidence="6 7" key="1">
    <citation type="journal article" date="2014" name="Genome Announc.">
        <title>Draft genome sequences of the altered schaedler flora, a defined bacterial community from gnotobiotic mice.</title>
        <authorList>
            <person name="Wannemuehler M.J."/>
            <person name="Overstreet A.M."/>
            <person name="Ward D.V."/>
            <person name="Phillips G.J."/>
        </authorList>
    </citation>
    <scope>NUCLEOTIDE SEQUENCE [LARGE SCALE GENOMIC DNA]</scope>
    <source>
        <strain evidence="6 7">ASF492</strain>
    </source>
</reference>
<gene>
    <name evidence="6" type="ORF">C823_00456</name>
</gene>
<dbReference type="PATRIC" id="fig|1235802.3.peg.481"/>
<dbReference type="eggNOG" id="COG1028">
    <property type="taxonomic scope" value="Bacteria"/>
</dbReference>
<dbReference type="GO" id="GO:0004757">
    <property type="term" value="F:sepiapterin reductase (NADP+) activity"/>
    <property type="evidence" value="ECO:0007669"/>
    <property type="project" value="TreeGrafter"/>
</dbReference>
<evidence type="ECO:0000256" key="1">
    <source>
        <dbReference type="ARBA" id="ARBA00004496"/>
    </source>
</evidence>
<dbReference type="PROSITE" id="PS00061">
    <property type="entry name" value="ADH_SHORT"/>
    <property type="match status" value="1"/>
</dbReference>
<keyword evidence="4" id="KW-0521">NADP</keyword>
<dbReference type="PANTHER" id="PTHR44085">
    <property type="entry name" value="SEPIAPTERIN REDUCTASE"/>
    <property type="match status" value="1"/>
</dbReference>
<keyword evidence="5" id="KW-0560">Oxidoreductase</keyword>
<comment type="similarity">
    <text evidence="2">Belongs to the short-chain dehydrogenases/reductases (SDR) family.</text>
</comment>
<evidence type="ECO:0008006" key="8">
    <source>
        <dbReference type="Google" id="ProtNLM"/>
    </source>
</evidence>
<keyword evidence="7" id="KW-1185">Reference proteome</keyword>
<dbReference type="OrthoDB" id="9803333at2"/>
<dbReference type="GO" id="GO:0005737">
    <property type="term" value="C:cytoplasm"/>
    <property type="evidence" value="ECO:0007669"/>
    <property type="project" value="UniProtKB-SubCell"/>
</dbReference>
<dbReference type="PANTHER" id="PTHR44085:SF2">
    <property type="entry name" value="SEPIAPTERIN REDUCTASE"/>
    <property type="match status" value="1"/>
</dbReference>
<accession>N2BF09</accession>
<evidence type="ECO:0000313" key="7">
    <source>
        <dbReference type="Proteomes" id="UP000012589"/>
    </source>
</evidence>
<dbReference type="Gene3D" id="3.40.50.720">
    <property type="entry name" value="NAD(P)-binding Rossmann-like Domain"/>
    <property type="match status" value="1"/>
</dbReference>
<proteinExistence type="inferred from homology"/>
<dbReference type="GO" id="GO:0006729">
    <property type="term" value="P:tetrahydrobiopterin biosynthetic process"/>
    <property type="evidence" value="ECO:0007669"/>
    <property type="project" value="TreeGrafter"/>
</dbReference>
<comment type="subcellular location">
    <subcellularLocation>
        <location evidence="1">Cytoplasm</location>
    </subcellularLocation>
</comment>
<protein>
    <recommendedName>
        <fullName evidence="8">Benzil reductase ((S)-benzoin forming)</fullName>
    </recommendedName>
</protein>
<name>N2BF09_9FIRM</name>
<keyword evidence="3" id="KW-0963">Cytoplasm</keyword>
<dbReference type="STRING" id="1235802.C823_00456"/>
<sequence>MILIVTGATGGIGSCVVKKAMQSPAVEKIYGMYRKEEKFNHLFAHAENKLVRVRYNAAQSNENLQFLHALREINCETVVCVHTAFCLEPLLRVGTYLPEDIKKNVSVNVVNMVLLVNELIRLHHTKGIRLRIINIDSGAADRPLEGWGLYCASKAYANMFLKTVRLENPQVGIVSYEPGVVDTPMQEKIRQTDSAVCGQTELFRAYFEKGMLRSPETVAADILARFVENWDVRHFKEGYRTE</sequence>
<organism evidence="6 7">
    <name type="scientific">Eubacterium plexicaudatum ASF492</name>
    <dbReference type="NCBI Taxonomy" id="1235802"/>
    <lineage>
        <taxon>Bacteria</taxon>
        <taxon>Bacillati</taxon>
        <taxon>Bacillota</taxon>
        <taxon>Clostridia</taxon>
        <taxon>Eubacteriales</taxon>
        <taxon>Eubacteriaceae</taxon>
        <taxon>Eubacterium</taxon>
    </lineage>
</organism>
<dbReference type="Proteomes" id="UP000012589">
    <property type="component" value="Unassembled WGS sequence"/>
</dbReference>
<dbReference type="AlphaFoldDB" id="N2BF09"/>
<dbReference type="Pfam" id="PF00106">
    <property type="entry name" value="adh_short"/>
    <property type="match status" value="1"/>
</dbReference>
<evidence type="ECO:0000256" key="5">
    <source>
        <dbReference type="ARBA" id="ARBA00023002"/>
    </source>
</evidence>
<evidence type="ECO:0000256" key="3">
    <source>
        <dbReference type="ARBA" id="ARBA00022490"/>
    </source>
</evidence>
<dbReference type="InterPro" id="IPR020904">
    <property type="entry name" value="Sc_DH/Rdtase_CS"/>
</dbReference>
<dbReference type="SUPFAM" id="SSF51735">
    <property type="entry name" value="NAD(P)-binding Rossmann-fold domains"/>
    <property type="match status" value="1"/>
</dbReference>
<evidence type="ECO:0000256" key="2">
    <source>
        <dbReference type="ARBA" id="ARBA00006484"/>
    </source>
</evidence>
<dbReference type="InterPro" id="IPR051721">
    <property type="entry name" value="Biopterin_syn/organic_redct"/>
</dbReference>
<dbReference type="InterPro" id="IPR036291">
    <property type="entry name" value="NAD(P)-bd_dom_sf"/>
</dbReference>
<dbReference type="PRINTS" id="PR00081">
    <property type="entry name" value="GDHRDH"/>
</dbReference>
<dbReference type="EMBL" id="AQFT01000014">
    <property type="protein sequence ID" value="EMZ37113.1"/>
    <property type="molecule type" value="Genomic_DNA"/>
</dbReference>
<comment type="caution">
    <text evidence="6">The sequence shown here is derived from an EMBL/GenBank/DDBJ whole genome shotgun (WGS) entry which is preliminary data.</text>
</comment>